<dbReference type="PROSITE" id="PS51257">
    <property type="entry name" value="PROKAR_LIPOPROTEIN"/>
    <property type="match status" value="1"/>
</dbReference>
<accession>A0A1I0RQZ2</accession>
<sequence length="186" mass="20034">MKQTFLYSAIALLMLAACGPTLKVTSDVNKQASFAGYKTFALYNPAGQQSPISELNRDRINNGVIAAMTAKGYTQADTSSADLLVNPITIAKQGQNVTANTDYYGYGGYYRPYYWGGGMGMGSSNTTFSVDKYIDGSVIVDVIDRAKRNLLWQGVGNSQIDGPIKDPDTKIPAAITKIMASFPAKM</sequence>
<evidence type="ECO:0000313" key="3">
    <source>
        <dbReference type="EMBL" id="SEW43704.1"/>
    </source>
</evidence>
<organism evidence="3 4">
    <name type="scientific">Chitinophaga arvensicola</name>
    <dbReference type="NCBI Taxonomy" id="29529"/>
    <lineage>
        <taxon>Bacteria</taxon>
        <taxon>Pseudomonadati</taxon>
        <taxon>Bacteroidota</taxon>
        <taxon>Chitinophagia</taxon>
        <taxon>Chitinophagales</taxon>
        <taxon>Chitinophagaceae</taxon>
        <taxon>Chitinophaga</taxon>
    </lineage>
</organism>
<reference evidence="4" key="1">
    <citation type="submission" date="2016-10" db="EMBL/GenBank/DDBJ databases">
        <authorList>
            <person name="Varghese N."/>
            <person name="Submissions S."/>
        </authorList>
    </citation>
    <scope>NUCLEOTIDE SEQUENCE [LARGE SCALE GENOMIC DNA]</scope>
    <source>
        <strain evidence="4">DSM 3695</strain>
    </source>
</reference>
<feature type="signal peptide" evidence="1">
    <location>
        <begin position="1"/>
        <end position="23"/>
    </location>
</feature>
<dbReference type="STRING" id="29529.SAMN04488122_3251"/>
<feature type="domain" description="DUF4136" evidence="2">
    <location>
        <begin position="24"/>
        <end position="183"/>
    </location>
</feature>
<keyword evidence="1" id="KW-0732">Signal</keyword>
<evidence type="ECO:0000259" key="2">
    <source>
        <dbReference type="Pfam" id="PF13590"/>
    </source>
</evidence>
<evidence type="ECO:0000256" key="1">
    <source>
        <dbReference type="SAM" id="SignalP"/>
    </source>
</evidence>
<name>A0A1I0RQZ2_9BACT</name>
<dbReference type="AlphaFoldDB" id="A0A1I0RQZ2"/>
<dbReference type="Gene3D" id="3.30.160.670">
    <property type="match status" value="1"/>
</dbReference>
<protein>
    <recommendedName>
        <fullName evidence="2">DUF4136 domain-containing protein</fullName>
    </recommendedName>
</protein>
<dbReference type="Pfam" id="PF13590">
    <property type="entry name" value="DUF4136"/>
    <property type="match status" value="1"/>
</dbReference>
<dbReference type="InterPro" id="IPR025411">
    <property type="entry name" value="DUF4136"/>
</dbReference>
<feature type="chain" id="PRO_5011600292" description="DUF4136 domain-containing protein" evidence="1">
    <location>
        <begin position="24"/>
        <end position="186"/>
    </location>
</feature>
<proteinExistence type="predicted"/>
<dbReference type="EMBL" id="FOJG01000001">
    <property type="protein sequence ID" value="SEW43704.1"/>
    <property type="molecule type" value="Genomic_DNA"/>
</dbReference>
<evidence type="ECO:0000313" key="4">
    <source>
        <dbReference type="Proteomes" id="UP000199310"/>
    </source>
</evidence>
<gene>
    <name evidence="3" type="ORF">SAMN04488122_3251</name>
</gene>
<dbReference type="Proteomes" id="UP000199310">
    <property type="component" value="Unassembled WGS sequence"/>
</dbReference>
<dbReference type="RefSeq" id="WP_177192196.1">
    <property type="nucleotide sequence ID" value="NZ_FOJG01000001.1"/>
</dbReference>
<keyword evidence="4" id="KW-1185">Reference proteome</keyword>